<comment type="caution">
    <text evidence="1">The sequence shown here is derived from an EMBL/GenBank/DDBJ whole genome shotgun (WGS) entry which is preliminary data.</text>
</comment>
<accession>A0A021VP74</accession>
<dbReference type="EMBL" id="AXCW01000140">
    <property type="protein sequence ID" value="EYR62994.1"/>
    <property type="molecule type" value="Genomic_DNA"/>
</dbReference>
<reference evidence="1 2" key="1">
    <citation type="submission" date="2014-01" db="EMBL/GenBank/DDBJ databases">
        <title>Actinotalea ferrariae CF5-4.</title>
        <authorList>
            <person name="Chen F."/>
            <person name="Li Y."/>
            <person name="Wang G."/>
        </authorList>
    </citation>
    <scope>NUCLEOTIDE SEQUENCE [LARGE SCALE GENOMIC DNA]</scope>
    <source>
        <strain evidence="1 2">CF5-4</strain>
    </source>
</reference>
<protein>
    <recommendedName>
        <fullName evidence="3">DUF4192 domain-containing protein</fullName>
    </recommendedName>
</protein>
<keyword evidence="2" id="KW-1185">Reference proteome</keyword>
<dbReference type="RefSeq" id="WP_034226770.1">
    <property type="nucleotide sequence ID" value="NZ_AXCW01000140.1"/>
</dbReference>
<evidence type="ECO:0000313" key="1">
    <source>
        <dbReference type="EMBL" id="EYR62994.1"/>
    </source>
</evidence>
<dbReference type="InterPro" id="IPR025447">
    <property type="entry name" value="DUF4192"/>
</dbReference>
<proteinExistence type="predicted"/>
<dbReference type="Pfam" id="PF13830">
    <property type="entry name" value="DUF4192"/>
    <property type="match status" value="1"/>
</dbReference>
<gene>
    <name evidence="1" type="ORF">N866_03775</name>
</gene>
<dbReference type="AlphaFoldDB" id="A0A021VP74"/>
<sequence>MTTTIRTREPRELLALIPFQLGFQPRESAVVVSIRTQRSRVGLVARVDLEALTDPEQGPVLARSLVRHLVADGAGGVVLVLYSDLDLQQEHPEVARAAHDHLADAADHLLGEPSTWVVGPQGWYGLGCVDARCCPVGGRPPSDLEAAAVSAEMVLRGASVASCREDLGDVGRAGAADRRSARRAAARWSARRAACEGPEALHRWRQLSLDLWREALEGARDAPVGPGQEDAVPGAGRLPAATVLGRLRAGLEDVLVRDAVLLLLIPGTRRLPDRLVAGDAGEEVGAALQRVVDPSQGVPPDETTVLAAERLLRTVGAHAPGHPAVPTLLAVLAWWKGDGARAGVLLERALDRDPAYRLAVLVLEALAHGMPPGWLAPRGR</sequence>
<dbReference type="OrthoDB" id="4954868at2"/>
<organism evidence="1 2">
    <name type="scientific">Actinotalea ferrariae CF5-4</name>
    <dbReference type="NCBI Taxonomy" id="948458"/>
    <lineage>
        <taxon>Bacteria</taxon>
        <taxon>Bacillati</taxon>
        <taxon>Actinomycetota</taxon>
        <taxon>Actinomycetes</taxon>
        <taxon>Micrococcales</taxon>
        <taxon>Cellulomonadaceae</taxon>
        <taxon>Actinotalea</taxon>
    </lineage>
</organism>
<evidence type="ECO:0008006" key="3">
    <source>
        <dbReference type="Google" id="ProtNLM"/>
    </source>
</evidence>
<evidence type="ECO:0000313" key="2">
    <source>
        <dbReference type="Proteomes" id="UP000019753"/>
    </source>
</evidence>
<name>A0A021VP74_9CELL</name>
<dbReference type="Proteomes" id="UP000019753">
    <property type="component" value="Unassembled WGS sequence"/>
</dbReference>